<gene>
    <name evidence="1" type="ORF">kpv522_05</name>
</gene>
<evidence type="ECO:0000313" key="1">
    <source>
        <dbReference type="EMBL" id="AOZ65270.1"/>
    </source>
</evidence>
<sequence length="56" mass="6452">MKYYCAVTNEGSEFVVVHTKNKFMVRVLLNYDCESIEQLTADKAKKLIAKGIRLIK</sequence>
<keyword evidence="2" id="KW-1185">Reference proteome</keyword>
<dbReference type="EMBL" id="KX237515">
    <property type="protein sequence ID" value="AOZ65270.1"/>
    <property type="molecule type" value="Genomic_DNA"/>
</dbReference>
<evidence type="ECO:0000313" key="2">
    <source>
        <dbReference type="Proteomes" id="UP000224200"/>
    </source>
</evidence>
<protein>
    <submittedName>
        <fullName evidence="1">Uncharacterized protein</fullName>
    </submittedName>
</protein>
<reference evidence="1 2" key="1">
    <citation type="submission" date="2016-05" db="EMBL/GenBank/DDBJ databases">
        <title>Complete genome sequence of bacteriophage vB_KpnS_KpV522 lytic for Klebsiella pneumoniae.</title>
        <authorList>
            <person name="Komisarova E.V."/>
            <person name="Krasilnikova V.M."/>
            <person name="Kislichkina A.A."/>
            <person name="Myakinina V.P."/>
            <person name="Volozhantsev N.V."/>
        </authorList>
    </citation>
    <scope>NUCLEOTIDE SEQUENCE [LARGE SCALE GENOMIC DNA]</scope>
</reference>
<dbReference type="Proteomes" id="UP000224200">
    <property type="component" value="Segment"/>
</dbReference>
<accession>A0A1I9SEJ3</accession>
<name>A0A1I9SEJ3_9CAUD</name>
<proteinExistence type="predicted"/>
<organism evidence="1 2">
    <name type="scientific">Klebsiella phage vB_KpnS_KpV522</name>
    <dbReference type="NCBI Taxonomy" id="1912320"/>
    <lineage>
        <taxon>Viruses</taxon>
        <taxon>Duplodnaviria</taxon>
        <taxon>Heunggongvirae</taxon>
        <taxon>Uroviricota</taxon>
        <taxon>Caudoviricetes</taxon>
        <taxon>Drexlerviridae</taxon>
        <taxon>Webervirus</taxon>
        <taxon>Webervirus KpV522</taxon>
    </lineage>
</organism>